<keyword evidence="1" id="KW-1133">Transmembrane helix</keyword>
<evidence type="ECO:0000256" key="1">
    <source>
        <dbReference type="SAM" id="Phobius"/>
    </source>
</evidence>
<dbReference type="Proteomes" id="UP000241462">
    <property type="component" value="Unassembled WGS sequence"/>
</dbReference>
<protein>
    <submittedName>
        <fullName evidence="2">Uncharacterized protein</fullName>
    </submittedName>
</protein>
<gene>
    <name evidence="2" type="ORF">BD289DRAFT_424652</name>
</gene>
<dbReference type="EMBL" id="KZ678386">
    <property type="protein sequence ID" value="PSR99127.1"/>
    <property type="molecule type" value="Genomic_DNA"/>
</dbReference>
<keyword evidence="1" id="KW-0472">Membrane</keyword>
<dbReference type="AlphaFoldDB" id="A0A2T3AID8"/>
<organism evidence="2 3">
    <name type="scientific">Coniella lustricola</name>
    <dbReference type="NCBI Taxonomy" id="2025994"/>
    <lineage>
        <taxon>Eukaryota</taxon>
        <taxon>Fungi</taxon>
        <taxon>Dikarya</taxon>
        <taxon>Ascomycota</taxon>
        <taxon>Pezizomycotina</taxon>
        <taxon>Sordariomycetes</taxon>
        <taxon>Sordariomycetidae</taxon>
        <taxon>Diaporthales</taxon>
        <taxon>Schizoparmaceae</taxon>
        <taxon>Coniella</taxon>
    </lineage>
</organism>
<reference evidence="2 3" key="1">
    <citation type="journal article" date="2018" name="Mycol. Prog.">
        <title>Coniella lustricola, a new species from submerged detritus.</title>
        <authorList>
            <person name="Raudabaugh D.B."/>
            <person name="Iturriaga T."/>
            <person name="Carver A."/>
            <person name="Mondo S."/>
            <person name="Pangilinan J."/>
            <person name="Lipzen A."/>
            <person name="He G."/>
            <person name="Amirebrahimi M."/>
            <person name="Grigoriev I.V."/>
            <person name="Miller A.N."/>
        </authorList>
    </citation>
    <scope>NUCLEOTIDE SEQUENCE [LARGE SCALE GENOMIC DNA]</scope>
    <source>
        <strain evidence="2 3">B22-T-1</strain>
    </source>
</reference>
<proteinExistence type="predicted"/>
<evidence type="ECO:0000313" key="3">
    <source>
        <dbReference type="Proteomes" id="UP000241462"/>
    </source>
</evidence>
<keyword evidence="3" id="KW-1185">Reference proteome</keyword>
<name>A0A2T3AID8_9PEZI</name>
<feature type="transmembrane region" description="Helical" evidence="1">
    <location>
        <begin position="31"/>
        <end position="51"/>
    </location>
</feature>
<accession>A0A2T3AID8</accession>
<dbReference type="InParanoid" id="A0A2T3AID8"/>
<sequence length="55" mass="6314">MPPLHEKGRKEALIVRQSCQIQFTYRSSTSCLPFCVTLILALLGLCFSWRFGRLP</sequence>
<evidence type="ECO:0000313" key="2">
    <source>
        <dbReference type="EMBL" id="PSR99127.1"/>
    </source>
</evidence>
<keyword evidence="1" id="KW-0812">Transmembrane</keyword>